<protein>
    <submittedName>
        <fullName evidence="3">Uncharacterized protein</fullName>
    </submittedName>
</protein>
<evidence type="ECO:0000256" key="2">
    <source>
        <dbReference type="SAM" id="Phobius"/>
    </source>
</evidence>
<evidence type="ECO:0000256" key="1">
    <source>
        <dbReference type="SAM" id="MobiDB-lite"/>
    </source>
</evidence>
<comment type="caution">
    <text evidence="3">The sequence shown here is derived from an EMBL/GenBank/DDBJ whole genome shotgun (WGS) entry which is preliminary data.</text>
</comment>
<dbReference type="EMBL" id="LUHQ01000005">
    <property type="protein sequence ID" value="OAO90607.1"/>
    <property type="molecule type" value="Genomic_DNA"/>
</dbReference>
<evidence type="ECO:0000313" key="3">
    <source>
        <dbReference type="EMBL" id="OAO90607.1"/>
    </source>
</evidence>
<gene>
    <name evidence="3" type="ordered locus">AXX17_At5g41680</name>
</gene>
<organism evidence="3 4">
    <name type="scientific">Arabidopsis thaliana</name>
    <name type="common">Mouse-ear cress</name>
    <dbReference type="NCBI Taxonomy" id="3702"/>
    <lineage>
        <taxon>Eukaryota</taxon>
        <taxon>Viridiplantae</taxon>
        <taxon>Streptophyta</taxon>
        <taxon>Embryophyta</taxon>
        <taxon>Tracheophyta</taxon>
        <taxon>Spermatophyta</taxon>
        <taxon>Magnoliopsida</taxon>
        <taxon>eudicotyledons</taxon>
        <taxon>Gunneridae</taxon>
        <taxon>Pentapetalae</taxon>
        <taxon>rosids</taxon>
        <taxon>malvids</taxon>
        <taxon>Brassicales</taxon>
        <taxon>Brassicaceae</taxon>
        <taxon>Camelineae</taxon>
        <taxon>Arabidopsis</taxon>
    </lineage>
</organism>
<feature type="region of interest" description="Disordered" evidence="1">
    <location>
        <begin position="13"/>
        <end position="37"/>
    </location>
</feature>
<dbReference type="AlphaFoldDB" id="A0A178UBR7"/>
<reference evidence="4" key="1">
    <citation type="journal article" date="2016" name="Proc. Natl. Acad. Sci. U.S.A.">
        <title>Chromosome-level assembly of Arabidopsis thaliana Ler reveals the extent of translocation and inversion polymorphisms.</title>
        <authorList>
            <person name="Zapata L."/>
            <person name="Ding J."/>
            <person name="Willing E.M."/>
            <person name="Hartwig B."/>
            <person name="Bezdan D."/>
            <person name="Jiao W.B."/>
            <person name="Patel V."/>
            <person name="Velikkakam James G."/>
            <person name="Koornneef M."/>
            <person name="Ossowski S."/>
            <person name="Schneeberger K."/>
        </authorList>
    </citation>
    <scope>NUCLEOTIDE SEQUENCE [LARGE SCALE GENOMIC DNA]</scope>
    <source>
        <strain evidence="4">cv. Landsberg erecta</strain>
    </source>
</reference>
<evidence type="ECO:0000313" key="4">
    <source>
        <dbReference type="Proteomes" id="UP000078284"/>
    </source>
</evidence>
<sequence>MVANQVISGVKETAQPITSAASPSPTPPHASHKTSHISESIYHPLLPPNLLFNHTSHRGSSIHRRWFSLVQCYFLYFESLVFGIAQLVHNFKTSDTEHCFDTASKM</sequence>
<accession>A0A178UBR7</accession>
<name>A0A178UBR7_ARATH</name>
<dbReference type="Proteomes" id="UP000078284">
    <property type="component" value="Chromosome 5"/>
</dbReference>
<feature type="transmembrane region" description="Helical" evidence="2">
    <location>
        <begin position="66"/>
        <end position="88"/>
    </location>
</feature>
<keyword evidence="2" id="KW-0472">Membrane</keyword>
<proteinExistence type="predicted"/>
<keyword evidence="2" id="KW-1133">Transmembrane helix</keyword>
<keyword evidence="2" id="KW-0812">Transmembrane</keyword>